<dbReference type="InterPro" id="IPR003953">
    <property type="entry name" value="FAD-dep_OxRdtase_2_FAD-bd"/>
</dbReference>
<keyword evidence="5" id="KW-0732">Signal</keyword>
<keyword evidence="2" id="KW-0285">Flavoprotein</keyword>
<comment type="cofactor">
    <cofactor evidence="1">
        <name>FAD</name>
        <dbReference type="ChEBI" id="CHEBI:57692"/>
    </cofactor>
</comment>
<dbReference type="SUPFAM" id="SSF51905">
    <property type="entry name" value="FAD/NAD(P)-binding domain"/>
    <property type="match status" value="1"/>
</dbReference>
<dbReference type="InterPro" id="IPR036188">
    <property type="entry name" value="FAD/NAD-bd_sf"/>
</dbReference>
<dbReference type="PROSITE" id="PS51318">
    <property type="entry name" value="TAT"/>
    <property type="match status" value="1"/>
</dbReference>
<dbReference type="EMBL" id="QWKH01000043">
    <property type="protein sequence ID" value="NBI34730.1"/>
    <property type="molecule type" value="Genomic_DNA"/>
</dbReference>
<protein>
    <submittedName>
        <fullName evidence="7">FAD-binding protein</fullName>
    </submittedName>
</protein>
<dbReference type="Gene3D" id="3.50.50.60">
    <property type="entry name" value="FAD/NAD(P)-binding domain"/>
    <property type="match status" value="1"/>
</dbReference>
<evidence type="ECO:0000256" key="3">
    <source>
        <dbReference type="ARBA" id="ARBA00022827"/>
    </source>
</evidence>
<dbReference type="InterPro" id="IPR006311">
    <property type="entry name" value="TAT_signal"/>
</dbReference>
<reference evidence="7" key="1">
    <citation type="submission" date="2018-08" db="EMBL/GenBank/DDBJ databases">
        <title>Murine metabolic-syndrome-specific gut microbial biobank.</title>
        <authorList>
            <person name="Liu C."/>
        </authorList>
    </citation>
    <scope>NUCLEOTIDE SEQUENCE [LARGE SCALE GENOMIC DNA]</scope>
    <source>
        <strain evidence="7">Z82</strain>
    </source>
</reference>
<evidence type="ECO:0000259" key="6">
    <source>
        <dbReference type="Pfam" id="PF00890"/>
    </source>
</evidence>
<dbReference type="PANTHER" id="PTHR43400:SF10">
    <property type="entry name" value="3-OXOSTEROID 1-DEHYDROGENASE"/>
    <property type="match status" value="1"/>
</dbReference>
<dbReference type="PANTHER" id="PTHR43400">
    <property type="entry name" value="FUMARATE REDUCTASE"/>
    <property type="match status" value="1"/>
</dbReference>
<dbReference type="SUPFAM" id="SSF56425">
    <property type="entry name" value="Succinate dehydrogenase/fumarate reductase flavoprotein, catalytic domain"/>
    <property type="match status" value="1"/>
</dbReference>
<dbReference type="InterPro" id="IPR019546">
    <property type="entry name" value="TAT_signal_bac_arc"/>
</dbReference>
<dbReference type="Gene3D" id="3.90.700.10">
    <property type="entry name" value="Succinate dehydrogenase/fumarate reductase flavoprotein, catalytic domain"/>
    <property type="match status" value="1"/>
</dbReference>
<accession>A0A7C9NZL6</accession>
<dbReference type="GO" id="GO:0016491">
    <property type="term" value="F:oxidoreductase activity"/>
    <property type="evidence" value="ECO:0007669"/>
    <property type="project" value="UniProtKB-KW"/>
</dbReference>
<evidence type="ECO:0000313" key="7">
    <source>
        <dbReference type="EMBL" id="NBI34730.1"/>
    </source>
</evidence>
<dbReference type="GO" id="GO:0008202">
    <property type="term" value="P:steroid metabolic process"/>
    <property type="evidence" value="ECO:0007669"/>
    <property type="project" value="UniProtKB-ARBA"/>
</dbReference>
<evidence type="ECO:0000256" key="5">
    <source>
        <dbReference type="SAM" id="SignalP"/>
    </source>
</evidence>
<proteinExistence type="predicted"/>
<feature type="signal peptide" evidence="5">
    <location>
        <begin position="1"/>
        <end position="30"/>
    </location>
</feature>
<sequence length="552" mass="59254">MTRRSFLGAAALAGAAAAAAGLAGCAPVQAAKEADAEGDGSQGKEREAIPEDAIADTKECDVVVVGLGVAGVAAMRAAAEGGANVIAVEKTSIPNCRSGMFAAFNSDLARKLGVQEVDPTVVANELMIQMAHRGNYRVINTWLARCGEAFEWYAGAMDDLMLVGLEDPFPEDPNQIYLYGDGAEDTYRFGIDHERLFPGCISVGGGNETHRPLLEANIDKAVGSGNALTVFDSPAVQLDVEDGRVTGVVCQNLADDTYTRYRASKGVILATGDYSLNEDMLKTYAPWIFENRDKYLFSHEARDMKGNPASTGDGQIMGVAAGGHLDCGPHAVMAHILQFGADQFLEVNEHGRRFCNEDLSMTNIAKIMVAQPGTKVFQIVDARAADYYPQLDMTLEYIRSFGDGETYSAEADTLEELAAQLNIKGEDAKTFLDEVARYNELCEKGHDDDFGKAAEKMHPIVEGPFRAITYDMSKHTSVDDVSCMRLLVTMGGLETDEFARVLGDDLRPIPGLYAVGNTQGGRFVDDYPFSLSGASHGAALTYGYIAGQHIAA</sequence>
<keyword evidence="4" id="KW-0560">Oxidoreductase</keyword>
<dbReference type="Pfam" id="PF00890">
    <property type="entry name" value="FAD_binding_2"/>
    <property type="match status" value="1"/>
</dbReference>
<dbReference type="InterPro" id="IPR050315">
    <property type="entry name" value="FAD-oxidoreductase_2"/>
</dbReference>
<gene>
    <name evidence="7" type="ORF">D1639_06740</name>
</gene>
<feature type="chain" id="PRO_5028934111" evidence="5">
    <location>
        <begin position="31"/>
        <end position="552"/>
    </location>
</feature>
<evidence type="ECO:0000256" key="4">
    <source>
        <dbReference type="ARBA" id="ARBA00023002"/>
    </source>
</evidence>
<organism evidence="7">
    <name type="scientific">Muribaculaceae bacterium Z82</name>
    <dbReference type="NCBI Taxonomy" id="2304548"/>
    <lineage>
        <taxon>Bacteria</taxon>
        <taxon>Pseudomonadati</taxon>
        <taxon>Bacteroidota</taxon>
        <taxon>Bacteroidia</taxon>
        <taxon>Bacteroidales</taxon>
        <taxon>Muribaculaceae</taxon>
    </lineage>
</organism>
<dbReference type="NCBIfam" id="TIGR01409">
    <property type="entry name" value="TAT_signal_seq"/>
    <property type="match status" value="1"/>
</dbReference>
<evidence type="ECO:0000256" key="2">
    <source>
        <dbReference type="ARBA" id="ARBA00022630"/>
    </source>
</evidence>
<feature type="domain" description="FAD-dependent oxidoreductase 2 FAD-binding" evidence="6">
    <location>
        <begin position="61"/>
        <end position="521"/>
    </location>
</feature>
<dbReference type="PROSITE" id="PS51257">
    <property type="entry name" value="PROKAR_LIPOPROTEIN"/>
    <property type="match status" value="1"/>
</dbReference>
<evidence type="ECO:0000256" key="1">
    <source>
        <dbReference type="ARBA" id="ARBA00001974"/>
    </source>
</evidence>
<dbReference type="InterPro" id="IPR027477">
    <property type="entry name" value="Succ_DH/fumarate_Rdtase_cat_sf"/>
</dbReference>
<comment type="caution">
    <text evidence="7">The sequence shown here is derived from an EMBL/GenBank/DDBJ whole genome shotgun (WGS) entry which is preliminary data.</text>
</comment>
<name>A0A7C9NZL6_9BACT</name>
<keyword evidence="3" id="KW-0274">FAD</keyword>
<dbReference type="AlphaFoldDB" id="A0A7C9NZL6"/>